<dbReference type="Proteomes" id="UP000001510">
    <property type="component" value="Chromosome"/>
</dbReference>
<gene>
    <name evidence="1" type="ordered locus">MAE_34360</name>
</gene>
<dbReference type="PaxDb" id="449447-MAE_34360"/>
<protein>
    <submittedName>
        <fullName evidence="1">Uncharacterized protein</fullName>
    </submittedName>
</protein>
<evidence type="ECO:0000313" key="1">
    <source>
        <dbReference type="EMBL" id="BAG03258.1"/>
    </source>
</evidence>
<dbReference type="KEGG" id="mar:MAE_34360"/>
<reference evidence="1 2" key="1">
    <citation type="journal article" date="2007" name="DNA Res.">
        <title>Complete genomic structure of the bloom-forming toxic cyanobacterium Microcystis aeruginosa NIES-843.</title>
        <authorList>
            <person name="Kaneko T."/>
            <person name="Nakajima N."/>
            <person name="Okamoto S."/>
            <person name="Suzuki I."/>
            <person name="Tanabe Y."/>
            <person name="Tamaoki M."/>
            <person name="Nakamura Y."/>
            <person name="Kasai F."/>
            <person name="Watanabe A."/>
            <person name="Kawashima K."/>
            <person name="Kishida Y."/>
            <person name="Ono A."/>
            <person name="Shimizu Y."/>
            <person name="Takahashi C."/>
            <person name="Minami C."/>
            <person name="Fujishiro T."/>
            <person name="Kohara M."/>
            <person name="Katoh M."/>
            <person name="Nakazaki N."/>
            <person name="Nakayama S."/>
            <person name="Yamada M."/>
            <person name="Tabata S."/>
            <person name="Watanabe M.M."/>
        </authorList>
    </citation>
    <scope>NUCLEOTIDE SEQUENCE [LARGE SCALE GENOMIC DNA]</scope>
    <source>
        <strain evidence="2">NIES-843 / IAM M-247</strain>
    </source>
</reference>
<evidence type="ECO:0000313" key="2">
    <source>
        <dbReference type="Proteomes" id="UP000001510"/>
    </source>
</evidence>
<proteinExistence type="predicted"/>
<dbReference type="HOGENOM" id="CLU_2991675_0_0_3"/>
<organism evidence="1 2">
    <name type="scientific">Microcystis aeruginosa (strain NIES-843 / IAM M-2473)</name>
    <dbReference type="NCBI Taxonomy" id="449447"/>
    <lineage>
        <taxon>Bacteria</taxon>
        <taxon>Bacillati</taxon>
        <taxon>Cyanobacteriota</taxon>
        <taxon>Cyanophyceae</taxon>
        <taxon>Oscillatoriophycideae</taxon>
        <taxon>Chroococcales</taxon>
        <taxon>Microcystaceae</taxon>
        <taxon>Microcystis</taxon>
    </lineage>
</organism>
<name>B0JMH3_MICAN</name>
<dbReference type="STRING" id="449447.MAE_34360"/>
<keyword evidence="2" id="KW-1185">Reference proteome</keyword>
<dbReference type="AlphaFoldDB" id="B0JMH3"/>
<sequence length="57" mass="6310">MVGGIWYYCPPLPNQMIDACTSVQFIAGPLGKQQAGSFRMNGSNQLLSGGETWYRIR</sequence>
<dbReference type="EMBL" id="AP009552">
    <property type="protein sequence ID" value="BAG03258.1"/>
    <property type="molecule type" value="Genomic_DNA"/>
</dbReference>
<accession>B0JMH3</accession>
<dbReference type="EnsemblBacteria" id="BAG03258">
    <property type="protein sequence ID" value="BAG03258"/>
    <property type="gene ID" value="MAE_34360"/>
</dbReference>